<dbReference type="PANTHER" id="PTHR23418:SF0">
    <property type="entry name" value="ACIREDUCTONE DIOXYGENASE"/>
    <property type="match status" value="1"/>
</dbReference>
<evidence type="ECO:0000256" key="5">
    <source>
        <dbReference type="ARBA" id="ARBA00022723"/>
    </source>
</evidence>
<protein>
    <recommendedName>
        <fullName evidence="11">Acireductone dioxygenase</fullName>
    </recommendedName>
    <alternativeName>
        <fullName evidence="11">Acireductone dioxygenase (Fe(2+)-requiring)</fullName>
        <shortName evidence="11">ARD'</shortName>
        <shortName evidence="11">Fe-ARD</shortName>
        <ecNumber evidence="11">1.13.11.54</ecNumber>
    </alternativeName>
    <alternativeName>
        <fullName evidence="11">Acireductone dioxygenase (Ni(2+)-requiring)</fullName>
        <shortName evidence="11">ARD</shortName>
        <shortName evidence="11">Ni-ARD</shortName>
        <ecNumber evidence="11">1.13.11.53</ecNumber>
    </alternativeName>
</protein>
<dbReference type="InterPro" id="IPR004313">
    <property type="entry name" value="ARD"/>
</dbReference>
<keyword evidence="8 11" id="KW-0408">Iron</keyword>
<comment type="function">
    <text evidence="11">Catalyzes 2 different reactions between oxygen and the acireductone 1,2-dihydroxy-3-keto-5-methylthiopentene (DHK-MTPene) depending upon the metal bound in the active site. Fe-containing acireductone dioxygenase (Fe-ARD) produces formate and 2-keto-4-methylthiobutyrate (KMTB), the alpha-ketoacid precursor of methionine in the methionine recycle pathway. Ni-containing acireductone dioxygenase (Ni-ARD) produces methylthiopropionate, carbon monoxide and formate, and does not lie on the methionine recycle pathway.</text>
</comment>
<dbReference type="EC" id="1.13.11.54" evidence="11"/>
<dbReference type="GO" id="GO:0005506">
    <property type="term" value="F:iron ion binding"/>
    <property type="evidence" value="ECO:0007669"/>
    <property type="project" value="UniProtKB-UniRule"/>
</dbReference>
<evidence type="ECO:0000256" key="2">
    <source>
        <dbReference type="ARBA" id="ARBA00022490"/>
    </source>
</evidence>
<dbReference type="Gene3D" id="2.60.120.10">
    <property type="entry name" value="Jelly Rolls"/>
    <property type="match status" value="1"/>
</dbReference>
<keyword evidence="2 11" id="KW-0963">Cytoplasm</keyword>
<sequence length="175" mass="20169">MRAYYFDNSEADPRDEHDSGTLVGVAELERLGVQYTKLTGSAADKLRQVDELCAARSYKNRDSITVSPAHLPEYETKIQMFFREHIHEDEEIRCVVEGRGFFDVRDAGDRWVRIAVEADDLLVLPAGIYHRFTVDRGNHLKALRLFKEDPKWTPINRPDADANPFHIAHLQSLFQ</sequence>
<reference evidence="12" key="1">
    <citation type="submission" date="2022-07" db="EMBL/GenBank/DDBJ databases">
        <title>Phylogenomic reconstructions and comparative analyses of Kickxellomycotina fungi.</title>
        <authorList>
            <person name="Reynolds N.K."/>
            <person name="Stajich J.E."/>
            <person name="Barry K."/>
            <person name="Grigoriev I.V."/>
            <person name="Crous P."/>
            <person name="Smith M.E."/>
        </authorList>
    </citation>
    <scope>NUCLEOTIDE SEQUENCE</scope>
    <source>
        <strain evidence="12">NRRL 3115</strain>
    </source>
</reference>
<dbReference type="HAMAP" id="MF_03154">
    <property type="entry name" value="Salvage_MtnD_euk"/>
    <property type="match status" value="1"/>
</dbReference>
<dbReference type="OrthoDB" id="1867259at2759"/>
<keyword evidence="7 11" id="KW-0560">Oxidoreductase</keyword>
<evidence type="ECO:0000256" key="7">
    <source>
        <dbReference type="ARBA" id="ARBA00023002"/>
    </source>
</evidence>
<evidence type="ECO:0000256" key="6">
    <source>
        <dbReference type="ARBA" id="ARBA00022964"/>
    </source>
</evidence>
<feature type="binding site" evidence="11">
    <location>
        <position position="91"/>
    </location>
    <ligand>
        <name>Ni(2+)</name>
        <dbReference type="ChEBI" id="CHEBI:49786"/>
        <note>for nickel-dependent acireductone dioxygenase activity</note>
    </ligand>
</feature>
<evidence type="ECO:0000256" key="1">
    <source>
        <dbReference type="ARBA" id="ARBA00000428"/>
    </source>
</evidence>
<dbReference type="InterPro" id="IPR027496">
    <property type="entry name" value="ARD_euk"/>
</dbReference>
<evidence type="ECO:0000313" key="13">
    <source>
        <dbReference type="Proteomes" id="UP001151518"/>
    </source>
</evidence>
<dbReference type="EMBL" id="JANBTW010000045">
    <property type="protein sequence ID" value="KAJ2675756.1"/>
    <property type="molecule type" value="Genomic_DNA"/>
</dbReference>
<dbReference type="Proteomes" id="UP001151518">
    <property type="component" value="Unassembled WGS sequence"/>
</dbReference>
<evidence type="ECO:0000256" key="8">
    <source>
        <dbReference type="ARBA" id="ARBA00023004"/>
    </source>
</evidence>
<evidence type="ECO:0000256" key="10">
    <source>
        <dbReference type="ARBA" id="ARBA00023242"/>
    </source>
</evidence>
<evidence type="ECO:0000256" key="3">
    <source>
        <dbReference type="ARBA" id="ARBA00022596"/>
    </source>
</evidence>
<dbReference type="PANTHER" id="PTHR23418">
    <property type="entry name" value="ACIREDUCTONE DIOXYGENASE"/>
    <property type="match status" value="1"/>
</dbReference>
<keyword evidence="9 11" id="KW-0486">Methionine biosynthesis</keyword>
<evidence type="ECO:0000256" key="11">
    <source>
        <dbReference type="HAMAP-Rule" id="MF_03154"/>
    </source>
</evidence>
<keyword evidence="5 11" id="KW-0479">Metal-binding</keyword>
<keyword evidence="4 11" id="KW-0028">Amino-acid biosynthesis</keyword>
<gene>
    <name evidence="12" type="primary">ADI1_1</name>
    <name evidence="11" type="synonym">ADI1</name>
    <name evidence="12" type="ORF">GGI25_003850</name>
</gene>
<dbReference type="InterPro" id="IPR014710">
    <property type="entry name" value="RmlC-like_jellyroll"/>
</dbReference>
<dbReference type="SUPFAM" id="SSF51182">
    <property type="entry name" value="RmlC-like cupins"/>
    <property type="match status" value="1"/>
</dbReference>
<keyword evidence="6 11" id="KW-0223">Dioxygenase</keyword>
<comment type="catalytic activity">
    <reaction evidence="11">
        <text>1,2-dihydroxy-5-(methylsulfanyl)pent-1-en-3-one + O2 = 3-(methylsulfanyl)propanoate + CO + formate + 2 H(+)</text>
        <dbReference type="Rhea" id="RHEA:14161"/>
        <dbReference type="ChEBI" id="CHEBI:15378"/>
        <dbReference type="ChEBI" id="CHEBI:15379"/>
        <dbReference type="ChEBI" id="CHEBI:15740"/>
        <dbReference type="ChEBI" id="CHEBI:17245"/>
        <dbReference type="ChEBI" id="CHEBI:49016"/>
        <dbReference type="ChEBI" id="CHEBI:49252"/>
        <dbReference type="EC" id="1.13.11.53"/>
    </reaction>
</comment>
<dbReference type="Pfam" id="PF03079">
    <property type="entry name" value="ARD"/>
    <property type="match status" value="1"/>
</dbReference>
<accession>A0A9W8G7R8</accession>
<dbReference type="GO" id="GO:0005737">
    <property type="term" value="C:cytoplasm"/>
    <property type="evidence" value="ECO:0007669"/>
    <property type="project" value="UniProtKB-SubCell"/>
</dbReference>
<dbReference type="FunFam" id="2.60.120.10:FF:000099">
    <property type="entry name" value="1,2-dihydroxy-3-keto-5-methylthiopentene dioxygenase"/>
    <property type="match status" value="1"/>
</dbReference>
<evidence type="ECO:0000256" key="9">
    <source>
        <dbReference type="ARBA" id="ARBA00023167"/>
    </source>
</evidence>
<dbReference type="EC" id="1.13.11.53" evidence="11"/>
<comment type="subcellular location">
    <subcellularLocation>
        <location evidence="11">Cytoplasm</location>
    </subcellularLocation>
    <subcellularLocation>
        <location evidence="11">Nucleus</location>
    </subcellularLocation>
</comment>
<evidence type="ECO:0000256" key="4">
    <source>
        <dbReference type="ARBA" id="ARBA00022605"/>
    </source>
</evidence>
<feature type="binding site" evidence="11">
    <location>
        <position position="87"/>
    </location>
    <ligand>
        <name>Ni(2+)</name>
        <dbReference type="ChEBI" id="CHEBI:49786"/>
        <note>for nickel-dependent acireductone dioxygenase activity</note>
    </ligand>
</feature>
<dbReference type="GO" id="GO:0010309">
    <property type="term" value="F:acireductone dioxygenase [iron(II)-requiring] activity"/>
    <property type="evidence" value="ECO:0007669"/>
    <property type="project" value="UniProtKB-UniRule"/>
</dbReference>
<comment type="pathway">
    <text evidence="11">Amino-acid biosynthesis; L-methionine biosynthesis via salvage pathway; L-methionine from S-methyl-5-thio-alpha-D-ribose 1-phosphate: step 5/6.</text>
</comment>
<dbReference type="GO" id="GO:0005634">
    <property type="term" value="C:nucleus"/>
    <property type="evidence" value="ECO:0007669"/>
    <property type="project" value="UniProtKB-SubCell"/>
</dbReference>
<feature type="binding site" evidence="11">
    <location>
        <position position="130"/>
    </location>
    <ligand>
        <name>Ni(2+)</name>
        <dbReference type="ChEBI" id="CHEBI:49786"/>
        <note>for nickel-dependent acireductone dioxygenase activity</note>
    </ligand>
</feature>
<feature type="binding site" evidence="11">
    <location>
        <position position="85"/>
    </location>
    <ligand>
        <name>Ni(2+)</name>
        <dbReference type="ChEBI" id="CHEBI:49786"/>
        <note>for nickel-dependent acireductone dioxygenase activity</note>
    </ligand>
</feature>
<keyword evidence="10 11" id="KW-0539">Nucleus</keyword>
<organism evidence="12 13">
    <name type="scientific">Coemansia spiralis</name>
    <dbReference type="NCBI Taxonomy" id="417178"/>
    <lineage>
        <taxon>Eukaryota</taxon>
        <taxon>Fungi</taxon>
        <taxon>Fungi incertae sedis</taxon>
        <taxon>Zoopagomycota</taxon>
        <taxon>Kickxellomycotina</taxon>
        <taxon>Kickxellomycetes</taxon>
        <taxon>Kickxellales</taxon>
        <taxon>Kickxellaceae</taxon>
        <taxon>Coemansia</taxon>
    </lineage>
</organism>
<keyword evidence="3 11" id="KW-0533">Nickel</keyword>
<feature type="binding site" evidence="11">
    <location>
        <position position="130"/>
    </location>
    <ligand>
        <name>Fe(2+)</name>
        <dbReference type="ChEBI" id="CHEBI:29033"/>
        <note>for iron-dependent acireductone dioxygenase activity</note>
    </ligand>
</feature>
<dbReference type="GO" id="GO:0019509">
    <property type="term" value="P:L-methionine salvage from methylthioadenosine"/>
    <property type="evidence" value="ECO:0007669"/>
    <property type="project" value="UniProtKB-UniRule"/>
</dbReference>
<feature type="binding site" evidence="11">
    <location>
        <position position="91"/>
    </location>
    <ligand>
        <name>Fe(2+)</name>
        <dbReference type="ChEBI" id="CHEBI:29033"/>
        <note>for iron-dependent acireductone dioxygenase activity</note>
    </ligand>
</feature>
<dbReference type="GO" id="GO:0016151">
    <property type="term" value="F:nickel cation binding"/>
    <property type="evidence" value="ECO:0007669"/>
    <property type="project" value="UniProtKB-UniRule"/>
</dbReference>
<evidence type="ECO:0000313" key="12">
    <source>
        <dbReference type="EMBL" id="KAJ2675756.1"/>
    </source>
</evidence>
<comment type="cofactor">
    <cofactor evidence="11">
        <name>Fe(2+)</name>
        <dbReference type="ChEBI" id="CHEBI:29033"/>
    </cofactor>
    <cofactor evidence="11">
        <name>Ni(2+)</name>
        <dbReference type="ChEBI" id="CHEBI:49786"/>
    </cofactor>
    <text evidence="11">Binds either 1 Fe or Ni cation per monomer. Iron-binding promotes an acireductone dioxygenase reaction producing 2-keto-4-methylthiobutyrate, while nickel-binding promotes an acireductone dioxygenase reaction producing 3-(methylsulfanyl)propanoate.</text>
</comment>
<feature type="binding site" evidence="11">
    <location>
        <position position="87"/>
    </location>
    <ligand>
        <name>Fe(2+)</name>
        <dbReference type="ChEBI" id="CHEBI:29033"/>
        <note>for iron-dependent acireductone dioxygenase activity</note>
    </ligand>
</feature>
<dbReference type="InterPro" id="IPR011051">
    <property type="entry name" value="RmlC_Cupin_sf"/>
</dbReference>
<dbReference type="GO" id="GO:0010308">
    <property type="term" value="F:acireductone dioxygenase (Ni2+-requiring) activity"/>
    <property type="evidence" value="ECO:0007669"/>
    <property type="project" value="UniProtKB-UniRule"/>
</dbReference>
<comment type="similarity">
    <text evidence="11">Belongs to the acireductone dioxygenase (ARD) family.</text>
</comment>
<proteinExistence type="inferred from homology"/>
<dbReference type="CDD" id="cd02232">
    <property type="entry name" value="cupin_ARD"/>
    <property type="match status" value="1"/>
</dbReference>
<dbReference type="AlphaFoldDB" id="A0A9W8G7R8"/>
<name>A0A9W8G7R8_9FUNG</name>
<feature type="binding site" evidence="11">
    <location>
        <position position="85"/>
    </location>
    <ligand>
        <name>Fe(2+)</name>
        <dbReference type="ChEBI" id="CHEBI:29033"/>
        <note>for iron-dependent acireductone dioxygenase activity</note>
    </ligand>
</feature>
<comment type="catalytic activity">
    <reaction evidence="1 11">
        <text>1,2-dihydroxy-5-(methylsulfanyl)pent-1-en-3-one + O2 = 4-methylsulfanyl-2-oxobutanoate + formate + 2 H(+)</text>
        <dbReference type="Rhea" id="RHEA:24504"/>
        <dbReference type="ChEBI" id="CHEBI:15378"/>
        <dbReference type="ChEBI" id="CHEBI:15379"/>
        <dbReference type="ChEBI" id="CHEBI:15740"/>
        <dbReference type="ChEBI" id="CHEBI:16723"/>
        <dbReference type="ChEBI" id="CHEBI:49252"/>
        <dbReference type="EC" id="1.13.11.54"/>
    </reaction>
</comment>
<comment type="caution">
    <text evidence="12">The sequence shown here is derived from an EMBL/GenBank/DDBJ whole genome shotgun (WGS) entry which is preliminary data.</text>
</comment>